<name>H8KMI3_SOLCM</name>
<gene>
    <name evidence="2" type="ordered locus">Solca_3778</name>
</gene>
<feature type="chain" id="PRO_5003615086" description="Beta-barrel porin-2, OmpL-like. bbp2" evidence="1">
    <location>
        <begin position="19"/>
        <end position="357"/>
    </location>
</feature>
<dbReference type="AlphaFoldDB" id="H8KMI3"/>
<dbReference type="Pfam" id="PF07642">
    <property type="entry name" value="BBP2"/>
    <property type="match status" value="1"/>
</dbReference>
<dbReference type="EMBL" id="CP003349">
    <property type="protein sequence ID" value="AFD08778.1"/>
    <property type="molecule type" value="Genomic_DNA"/>
</dbReference>
<dbReference type="HOGENOM" id="CLU_043652_0_0_10"/>
<proteinExistence type="predicted"/>
<keyword evidence="1" id="KW-0732">Signal</keyword>
<sequence length="357" mass="39789">MKKLLTISTLFVAGNAFAQTNEPSKFSVSGYAEIYYNYDFNKPENHTIPGFLYNHNRSNEVNINLAFIKGAYNGENIRGNLALMAGTYAQANLSTEQPVMQHIYEANAGVKLSKTANLWIDAGIFSSHLGFESAISRDCWTLTRSILAENSPYYEAGAKISYTSPNEKWLLSALYLNGWQRIKRVDGNNTPAFGAQITFKPSSKVTLNYSNFIGNDKPDSVKQMRYFNNFYGIFQVTDKLGLITGFDYGLEQKTKGSSDYNTWFSPVLIAKYAVSDKFTIAARGEYYQDENGVVISTGTPNGFKTFGYSLGVDYAPLKNILFRIEGKNFSSKDDVFSRNNEPVSNNGFVTASMALGF</sequence>
<feature type="signal peptide" evidence="1">
    <location>
        <begin position="1"/>
        <end position="18"/>
    </location>
</feature>
<dbReference type="STRING" id="929556.Solca_3778"/>
<evidence type="ECO:0008006" key="4">
    <source>
        <dbReference type="Google" id="ProtNLM"/>
    </source>
</evidence>
<keyword evidence="3" id="KW-1185">Reference proteome</keyword>
<dbReference type="RefSeq" id="WP_014682001.1">
    <property type="nucleotide sequence ID" value="NC_017770.1"/>
</dbReference>
<evidence type="ECO:0000256" key="1">
    <source>
        <dbReference type="SAM" id="SignalP"/>
    </source>
</evidence>
<evidence type="ECO:0000313" key="2">
    <source>
        <dbReference type="EMBL" id="AFD08778.1"/>
    </source>
</evidence>
<dbReference type="Proteomes" id="UP000007590">
    <property type="component" value="Chromosome"/>
</dbReference>
<dbReference type="InterPro" id="IPR011486">
    <property type="entry name" value="BBP2"/>
</dbReference>
<dbReference type="eggNOG" id="ENOG502Z88H">
    <property type="taxonomic scope" value="Bacteria"/>
</dbReference>
<dbReference type="OrthoDB" id="103154at2"/>
<reference evidence="2" key="1">
    <citation type="submission" date="2012-02" db="EMBL/GenBank/DDBJ databases">
        <title>The complete genome of Solitalea canadensis DSM 3403.</title>
        <authorList>
            <consortium name="US DOE Joint Genome Institute (JGI-PGF)"/>
            <person name="Lucas S."/>
            <person name="Copeland A."/>
            <person name="Lapidus A."/>
            <person name="Glavina del Rio T."/>
            <person name="Dalin E."/>
            <person name="Tice H."/>
            <person name="Bruce D."/>
            <person name="Goodwin L."/>
            <person name="Pitluck S."/>
            <person name="Peters L."/>
            <person name="Ovchinnikova G."/>
            <person name="Lu M."/>
            <person name="Kyrpides N."/>
            <person name="Mavromatis K."/>
            <person name="Ivanova N."/>
            <person name="Brettin T."/>
            <person name="Detter J.C."/>
            <person name="Han C."/>
            <person name="Larimer F."/>
            <person name="Land M."/>
            <person name="Hauser L."/>
            <person name="Markowitz V."/>
            <person name="Cheng J.-F."/>
            <person name="Hugenholtz P."/>
            <person name="Woyke T."/>
            <person name="Wu D."/>
            <person name="Spring S."/>
            <person name="Schroeder M."/>
            <person name="Kopitz M."/>
            <person name="Brambilla E."/>
            <person name="Klenk H.-P."/>
            <person name="Eisen J.A."/>
        </authorList>
    </citation>
    <scope>NUCLEOTIDE SEQUENCE</scope>
    <source>
        <strain evidence="2">DSM 3403</strain>
    </source>
</reference>
<accession>H8KMI3</accession>
<organism evidence="2 3">
    <name type="scientific">Solitalea canadensis (strain ATCC 29591 / DSM 3403 / JCM 21819 / LMG 8368 / NBRC 15130 / NCIMB 12057 / USAM 9D)</name>
    <name type="common">Flexibacter canadensis</name>
    <dbReference type="NCBI Taxonomy" id="929556"/>
    <lineage>
        <taxon>Bacteria</taxon>
        <taxon>Pseudomonadati</taxon>
        <taxon>Bacteroidota</taxon>
        <taxon>Sphingobacteriia</taxon>
        <taxon>Sphingobacteriales</taxon>
        <taxon>Sphingobacteriaceae</taxon>
        <taxon>Solitalea</taxon>
    </lineage>
</organism>
<protein>
    <recommendedName>
        <fullName evidence="4">Beta-barrel porin-2, OmpL-like. bbp2</fullName>
    </recommendedName>
</protein>
<dbReference type="KEGG" id="scn:Solca_3778"/>
<dbReference type="SUPFAM" id="SSF56935">
    <property type="entry name" value="Porins"/>
    <property type="match status" value="1"/>
</dbReference>
<evidence type="ECO:0000313" key="3">
    <source>
        <dbReference type="Proteomes" id="UP000007590"/>
    </source>
</evidence>